<dbReference type="EMBL" id="CP003130">
    <property type="protein sequence ID" value="AEU36783.1"/>
    <property type="molecule type" value="Genomic_DNA"/>
</dbReference>
<dbReference type="InterPro" id="IPR029058">
    <property type="entry name" value="AB_hydrolase_fold"/>
</dbReference>
<dbReference type="Pfam" id="PF00561">
    <property type="entry name" value="Abhydrolase_1"/>
    <property type="match status" value="1"/>
</dbReference>
<dbReference type="InterPro" id="IPR000073">
    <property type="entry name" value="AB_hydrolase_1"/>
</dbReference>
<dbReference type="PANTHER" id="PTHR12277">
    <property type="entry name" value="ALPHA/BETA HYDROLASE DOMAIN-CONTAINING PROTEIN"/>
    <property type="match status" value="1"/>
</dbReference>
<sequence length="253" mass="27712" precursor="true">MRRIFTMIAGTAIITYALACAALFEFQRSLLYYPQPRSKSEGSTLLTLPVGAATVHVSTHPHAGTAALLYFGGNAEDVSRDVPDLVEAFPDRAIYALHYPGYGGSSGSPSEQAIFAESLALFDRVYAEHQDIVVIGRSLGTGAAVWVANQRPVARLVLVTPFDSLGDVAAAQYPFFPVRWLLRDKFESWRYAPQVTAPTRIVVAGADELVPRSSSDRLRTRFHKGVSSYVVVPRVGHNNIQDSAEYWPLLKGD</sequence>
<dbReference type="KEGG" id="gma:AciX8_2467"/>
<evidence type="ECO:0000313" key="2">
    <source>
        <dbReference type="EMBL" id="AEU36783.1"/>
    </source>
</evidence>
<dbReference type="SUPFAM" id="SSF53474">
    <property type="entry name" value="alpha/beta-Hydrolases"/>
    <property type="match status" value="1"/>
</dbReference>
<dbReference type="RefSeq" id="WP_014265661.1">
    <property type="nucleotide sequence ID" value="NC_016631.1"/>
</dbReference>
<reference evidence="2 3" key="1">
    <citation type="submission" date="2011-11" db="EMBL/GenBank/DDBJ databases">
        <title>Complete sequence of Granulicella mallensis MP5ACTX8.</title>
        <authorList>
            <consortium name="US DOE Joint Genome Institute"/>
            <person name="Lucas S."/>
            <person name="Copeland A."/>
            <person name="Lapidus A."/>
            <person name="Cheng J.-F."/>
            <person name="Goodwin L."/>
            <person name="Pitluck S."/>
            <person name="Peters L."/>
            <person name="Lu M."/>
            <person name="Detter J.C."/>
            <person name="Han C."/>
            <person name="Tapia R."/>
            <person name="Land M."/>
            <person name="Hauser L."/>
            <person name="Kyrpides N."/>
            <person name="Ivanova N."/>
            <person name="Mikhailova N."/>
            <person name="Pagani I."/>
            <person name="Rawat S."/>
            <person name="Mannisto M."/>
            <person name="Haggblom M."/>
            <person name="Woyke T."/>
        </authorList>
    </citation>
    <scope>NUCLEOTIDE SEQUENCE [LARGE SCALE GENOMIC DNA]</scope>
    <source>
        <strain evidence="3">ATCC BAA-1857 / DSM 23137 / MP5ACTX8</strain>
    </source>
</reference>
<dbReference type="STRING" id="682795.AciX8_2467"/>
<keyword evidence="3" id="KW-1185">Reference proteome</keyword>
<dbReference type="eggNOG" id="COG1073">
    <property type="taxonomic scope" value="Bacteria"/>
</dbReference>
<feature type="domain" description="AB hydrolase-1" evidence="1">
    <location>
        <begin position="84"/>
        <end position="176"/>
    </location>
</feature>
<proteinExistence type="predicted"/>
<dbReference type="Gene3D" id="3.40.50.1820">
    <property type="entry name" value="alpha/beta hydrolase"/>
    <property type="match status" value="1"/>
</dbReference>
<dbReference type="OrthoDB" id="9777090at2"/>
<protein>
    <recommendedName>
        <fullName evidence="1">AB hydrolase-1 domain-containing protein</fullName>
    </recommendedName>
</protein>
<gene>
    <name evidence="2" type="ordered locus">AciX8_2467</name>
</gene>
<name>G8NZ47_GRAMM</name>
<dbReference type="Proteomes" id="UP000007113">
    <property type="component" value="Chromosome"/>
</dbReference>
<organism evidence="2 3">
    <name type="scientific">Granulicella mallensis (strain ATCC BAA-1857 / DSM 23137 / MP5ACTX8)</name>
    <dbReference type="NCBI Taxonomy" id="682795"/>
    <lineage>
        <taxon>Bacteria</taxon>
        <taxon>Pseudomonadati</taxon>
        <taxon>Acidobacteriota</taxon>
        <taxon>Terriglobia</taxon>
        <taxon>Terriglobales</taxon>
        <taxon>Acidobacteriaceae</taxon>
        <taxon>Granulicella</taxon>
    </lineage>
</organism>
<dbReference type="HOGENOM" id="CLU_029375_2_1_0"/>
<evidence type="ECO:0000259" key="1">
    <source>
        <dbReference type="Pfam" id="PF00561"/>
    </source>
</evidence>
<evidence type="ECO:0000313" key="3">
    <source>
        <dbReference type="Proteomes" id="UP000007113"/>
    </source>
</evidence>
<dbReference type="AlphaFoldDB" id="G8NZ47"/>
<accession>G8NZ47</accession>